<organism evidence="1 2">
    <name type="scientific">Smallanthus sonchifolius</name>
    <dbReference type="NCBI Taxonomy" id="185202"/>
    <lineage>
        <taxon>Eukaryota</taxon>
        <taxon>Viridiplantae</taxon>
        <taxon>Streptophyta</taxon>
        <taxon>Embryophyta</taxon>
        <taxon>Tracheophyta</taxon>
        <taxon>Spermatophyta</taxon>
        <taxon>Magnoliopsida</taxon>
        <taxon>eudicotyledons</taxon>
        <taxon>Gunneridae</taxon>
        <taxon>Pentapetalae</taxon>
        <taxon>asterids</taxon>
        <taxon>campanulids</taxon>
        <taxon>Asterales</taxon>
        <taxon>Asteraceae</taxon>
        <taxon>Asteroideae</taxon>
        <taxon>Heliantheae alliance</taxon>
        <taxon>Millerieae</taxon>
        <taxon>Smallanthus</taxon>
    </lineage>
</organism>
<name>A0ACB9HFC4_9ASTR</name>
<evidence type="ECO:0000313" key="1">
    <source>
        <dbReference type="EMBL" id="KAI3793998.1"/>
    </source>
</evidence>
<proteinExistence type="predicted"/>
<reference evidence="1 2" key="2">
    <citation type="journal article" date="2022" name="Mol. Ecol. Resour.">
        <title>The genomes of chicory, endive, great burdock and yacon provide insights into Asteraceae paleo-polyploidization history and plant inulin production.</title>
        <authorList>
            <person name="Fan W."/>
            <person name="Wang S."/>
            <person name="Wang H."/>
            <person name="Wang A."/>
            <person name="Jiang F."/>
            <person name="Liu H."/>
            <person name="Zhao H."/>
            <person name="Xu D."/>
            <person name="Zhang Y."/>
        </authorList>
    </citation>
    <scope>NUCLEOTIDE SEQUENCE [LARGE SCALE GENOMIC DNA]</scope>
    <source>
        <strain evidence="2">cv. Yunnan</strain>
        <tissue evidence="1">Leaves</tissue>
    </source>
</reference>
<accession>A0ACB9HFC4</accession>
<keyword evidence="2" id="KW-1185">Reference proteome</keyword>
<reference evidence="2" key="1">
    <citation type="journal article" date="2022" name="Mol. Ecol. Resour.">
        <title>The genomes of chicory, endive, great burdock and yacon provide insights into Asteraceae palaeo-polyploidization history and plant inulin production.</title>
        <authorList>
            <person name="Fan W."/>
            <person name="Wang S."/>
            <person name="Wang H."/>
            <person name="Wang A."/>
            <person name="Jiang F."/>
            <person name="Liu H."/>
            <person name="Zhao H."/>
            <person name="Xu D."/>
            <person name="Zhang Y."/>
        </authorList>
    </citation>
    <scope>NUCLEOTIDE SEQUENCE [LARGE SCALE GENOMIC DNA]</scope>
    <source>
        <strain evidence="2">cv. Yunnan</strain>
    </source>
</reference>
<sequence>MDLVYGYKAAFIFVREVGKFTTIELPKQAQRPGFNISTKFHISGSTDAYNHKIFPQVRFSPLSTYNQVTV</sequence>
<dbReference type="Proteomes" id="UP001056120">
    <property type="component" value="Linkage Group LG12"/>
</dbReference>
<gene>
    <name evidence="1" type="ORF">L1987_36623</name>
</gene>
<dbReference type="EMBL" id="CM042029">
    <property type="protein sequence ID" value="KAI3793998.1"/>
    <property type="molecule type" value="Genomic_DNA"/>
</dbReference>
<comment type="caution">
    <text evidence="1">The sequence shown here is derived from an EMBL/GenBank/DDBJ whole genome shotgun (WGS) entry which is preliminary data.</text>
</comment>
<protein>
    <submittedName>
        <fullName evidence="1">Uncharacterized protein</fullName>
    </submittedName>
</protein>
<evidence type="ECO:0000313" key="2">
    <source>
        <dbReference type="Proteomes" id="UP001056120"/>
    </source>
</evidence>